<sequence>MRAPDIVVSDPADDLGAGVVKIENGVLFRSSSRIEPLELSMKPFCIGFLGAMKYQSMIVSFAPGSMALEVKLGAMVGHDHP</sequence>
<dbReference type="Proteomes" id="UP000625079">
    <property type="component" value="Unassembled WGS sequence"/>
</dbReference>
<organism evidence="1 2">
    <name type="scientific">Bradyrhizobium guangdongense</name>
    <dbReference type="NCBI Taxonomy" id="1325090"/>
    <lineage>
        <taxon>Bacteria</taxon>
        <taxon>Pseudomonadati</taxon>
        <taxon>Pseudomonadota</taxon>
        <taxon>Alphaproteobacteria</taxon>
        <taxon>Hyphomicrobiales</taxon>
        <taxon>Nitrobacteraceae</taxon>
        <taxon>Bradyrhizobium</taxon>
    </lineage>
</organism>
<dbReference type="EMBL" id="BMHC01000020">
    <property type="protein sequence ID" value="GGI31135.1"/>
    <property type="molecule type" value="Genomic_DNA"/>
</dbReference>
<gene>
    <name evidence="1" type="ORF">GCM10010987_62910</name>
</gene>
<dbReference type="AlphaFoldDB" id="A0AA87WEG4"/>
<proteinExistence type="predicted"/>
<accession>A0AA87WEG4</accession>
<evidence type="ECO:0000313" key="2">
    <source>
        <dbReference type="Proteomes" id="UP000625079"/>
    </source>
</evidence>
<protein>
    <submittedName>
        <fullName evidence="1">Uncharacterized protein</fullName>
    </submittedName>
</protein>
<comment type="caution">
    <text evidence="1">The sequence shown here is derived from an EMBL/GenBank/DDBJ whole genome shotgun (WGS) entry which is preliminary data.</text>
</comment>
<evidence type="ECO:0000313" key="1">
    <source>
        <dbReference type="EMBL" id="GGI31135.1"/>
    </source>
</evidence>
<reference evidence="1" key="1">
    <citation type="journal article" date="2014" name="Int. J. Syst. Evol. Microbiol.">
        <title>Complete genome sequence of Corynebacterium casei LMG S-19264T (=DSM 44701T), isolated from a smear-ripened cheese.</title>
        <authorList>
            <consortium name="US DOE Joint Genome Institute (JGI-PGF)"/>
            <person name="Walter F."/>
            <person name="Albersmeier A."/>
            <person name="Kalinowski J."/>
            <person name="Ruckert C."/>
        </authorList>
    </citation>
    <scope>NUCLEOTIDE SEQUENCE</scope>
    <source>
        <strain evidence="1">CGMCC 1.15034</strain>
    </source>
</reference>
<name>A0AA87WEG4_9BRAD</name>
<reference evidence="1" key="2">
    <citation type="submission" date="2022-12" db="EMBL/GenBank/DDBJ databases">
        <authorList>
            <person name="Sun Q."/>
            <person name="Zhou Y."/>
        </authorList>
    </citation>
    <scope>NUCLEOTIDE SEQUENCE</scope>
    <source>
        <strain evidence="1">CGMCC 1.15034</strain>
    </source>
</reference>